<evidence type="ECO:0000313" key="1">
    <source>
        <dbReference type="EMBL" id="OJD29658.1"/>
    </source>
</evidence>
<accession>A0A1J9QNM1</accession>
<dbReference type="Proteomes" id="UP000183809">
    <property type="component" value="Unassembled WGS sequence"/>
</dbReference>
<dbReference type="OrthoDB" id="1577640at2759"/>
<dbReference type="GO" id="GO:0003824">
    <property type="term" value="F:catalytic activity"/>
    <property type="evidence" value="ECO:0007669"/>
    <property type="project" value="InterPro"/>
</dbReference>
<sequence length="363" mass="39338">MSSSEIPTRQQLNNGAYTVGIITVLPNELAAAIAVLAEEHDPPSDLAQPGAHQNNYTWGRIANHNVAIVQMKEPGKVSSAATAMAMLTTIPSIRFFLIVGTGGGVPYPNKKPKDQVRLGDVVISAPSGAAAGVVQYDLGKEQSKDGNSYFQRTGSLGPPPRELRTVLNVFKARMVPSHLDHSIGQVVERLGTGITRFNDGPSPACPGPENDCLFPASYEHQLSKSRFSAAKSRLFQRSDNSSQQELKDCQFCNRNKAVERGNRDSSWTPEIHYGLIASGDKVIKNAEVRDSVVSQLRQKDVGECLCFEMEAAGLMNDFQCLVIRGISNYADTHKNDTWQAYAAVTAAAVAKMLLQLIEAPELA</sequence>
<dbReference type="SUPFAM" id="SSF53167">
    <property type="entry name" value="Purine and uridine phosphorylases"/>
    <property type="match status" value="1"/>
</dbReference>
<dbReference type="EMBL" id="MNUE01000075">
    <property type="protein sequence ID" value="OJD29658.1"/>
    <property type="molecule type" value="Genomic_DNA"/>
</dbReference>
<name>A0A1J9QNM1_9PEZI</name>
<protein>
    <submittedName>
        <fullName evidence="1">Pfs domain-containing protein</fullName>
    </submittedName>
</protein>
<dbReference type="RefSeq" id="XP_020125918.1">
    <property type="nucleotide sequence ID" value="XM_020278933.1"/>
</dbReference>
<dbReference type="InterPro" id="IPR035994">
    <property type="entry name" value="Nucleoside_phosphorylase_sf"/>
</dbReference>
<dbReference type="GO" id="GO:0009116">
    <property type="term" value="P:nucleoside metabolic process"/>
    <property type="evidence" value="ECO:0007669"/>
    <property type="project" value="InterPro"/>
</dbReference>
<comment type="caution">
    <text evidence="1">The sequence shown here is derived from an EMBL/GenBank/DDBJ whole genome shotgun (WGS) entry which is preliminary data.</text>
</comment>
<dbReference type="GeneID" id="31019195"/>
<dbReference type="Gene3D" id="3.40.50.1580">
    <property type="entry name" value="Nucleoside phosphorylase domain"/>
    <property type="match status" value="1"/>
</dbReference>
<dbReference type="STRING" id="236234.A0A1J9QNM1"/>
<dbReference type="AlphaFoldDB" id="A0A1J9QNM1"/>
<dbReference type="PANTHER" id="PTHR46082:SF11">
    <property type="entry name" value="AAA+ ATPASE DOMAIN-CONTAINING PROTEIN-RELATED"/>
    <property type="match status" value="1"/>
</dbReference>
<gene>
    <name evidence="1" type="ORF">BKCO1_750002</name>
</gene>
<keyword evidence="2" id="KW-1185">Reference proteome</keyword>
<proteinExistence type="predicted"/>
<dbReference type="PANTHER" id="PTHR46082">
    <property type="entry name" value="ATP/GTP-BINDING PROTEIN-RELATED"/>
    <property type="match status" value="1"/>
</dbReference>
<organism evidence="1 2">
    <name type="scientific">Diplodia corticola</name>
    <dbReference type="NCBI Taxonomy" id="236234"/>
    <lineage>
        <taxon>Eukaryota</taxon>
        <taxon>Fungi</taxon>
        <taxon>Dikarya</taxon>
        <taxon>Ascomycota</taxon>
        <taxon>Pezizomycotina</taxon>
        <taxon>Dothideomycetes</taxon>
        <taxon>Dothideomycetes incertae sedis</taxon>
        <taxon>Botryosphaeriales</taxon>
        <taxon>Botryosphaeriaceae</taxon>
        <taxon>Diplodia</taxon>
    </lineage>
</organism>
<evidence type="ECO:0000313" key="2">
    <source>
        <dbReference type="Proteomes" id="UP000183809"/>
    </source>
</evidence>
<reference evidence="1 2" key="1">
    <citation type="submission" date="2016-10" db="EMBL/GenBank/DDBJ databases">
        <title>Proteomics and genomics reveal pathogen-plant mechanisms compatible with a hemibiotrophic lifestyle of Diplodia corticola.</title>
        <authorList>
            <person name="Fernandes I."/>
            <person name="De Jonge R."/>
            <person name="Van De Peer Y."/>
            <person name="Devreese B."/>
            <person name="Alves A."/>
            <person name="Esteves A.C."/>
        </authorList>
    </citation>
    <scope>NUCLEOTIDE SEQUENCE [LARGE SCALE GENOMIC DNA]</scope>
    <source>
        <strain evidence="1 2">CBS 112549</strain>
    </source>
</reference>
<dbReference type="InterPro" id="IPR053137">
    <property type="entry name" value="NLR-like"/>
</dbReference>